<feature type="region of interest" description="Disordered" evidence="3">
    <location>
        <begin position="304"/>
        <end position="385"/>
    </location>
</feature>
<keyword evidence="6" id="KW-1185">Reference proteome</keyword>
<sequence>MGGEADARCEMARRIVYGHASHSACVVCMESTRAGRSSHAPCMHCICGDLYARRKKGATLHKYTPRSIHLPPLHRISTTHTHISAMGFFKRKNEPLIPPVAPAAGQQQPKADPYAAPAAGGYGGGDPYTKSKPAPAATLEEKGGGDPYAATPAYAAGGDPYAKRNPGPRPNPNAANDAARAELFGGFSKAADVPAERKYGYEGREMEEDFDEDEEIEGIKQEMRGVKQDSLASTRNAVALARQAEESARGTIAKLADQSERIANSERYLDMAKANNQRAEDKATELKALSRSIFRPAIVWNKESKRQAQEDKINERHAMERMDRTKALMDVQDTRKRLGAAANPAPYASSPTPEPMPGQQRARKDARSRYQFDATASDDELEDELDENLDETLEVTRRLKGLATAMGDEVSGQNSRLTRVTDKTENLEFAVMKNTERLRRIR</sequence>
<dbReference type="AlphaFoldDB" id="J9W0F9"/>
<feature type="compositionally biased region" description="Low complexity" evidence="3">
    <location>
        <begin position="102"/>
        <end position="119"/>
    </location>
</feature>
<evidence type="ECO:0000256" key="2">
    <source>
        <dbReference type="SAM" id="Coils"/>
    </source>
</evidence>
<dbReference type="EMBL" id="CP003831">
    <property type="protein sequence ID" value="AFR98424.2"/>
    <property type="molecule type" value="Genomic_DNA"/>
</dbReference>
<feature type="coiled-coil region" evidence="2">
    <location>
        <begin position="262"/>
        <end position="289"/>
    </location>
</feature>
<dbReference type="InterPro" id="IPR000727">
    <property type="entry name" value="T_SNARE_dom"/>
</dbReference>
<feature type="compositionally biased region" description="Acidic residues" evidence="3">
    <location>
        <begin position="376"/>
        <end position="385"/>
    </location>
</feature>
<protein>
    <submittedName>
        <fullName evidence="5">Synaptosomal-associated protein, 23kDa</fullName>
    </submittedName>
</protein>
<dbReference type="GO" id="GO:0019905">
    <property type="term" value="F:syntaxin binding"/>
    <property type="evidence" value="ECO:0007669"/>
    <property type="project" value="TreeGrafter"/>
</dbReference>
<evidence type="ECO:0000259" key="4">
    <source>
        <dbReference type="PROSITE" id="PS50192"/>
    </source>
</evidence>
<dbReference type="PROSITE" id="PS50192">
    <property type="entry name" value="T_SNARE"/>
    <property type="match status" value="1"/>
</dbReference>
<dbReference type="Proteomes" id="UP000010091">
    <property type="component" value="Chromosome 12"/>
</dbReference>
<comment type="similarity">
    <text evidence="1">Belongs to the SNAP-25 family.</text>
</comment>
<dbReference type="OrthoDB" id="18679at2759"/>
<dbReference type="SUPFAM" id="SSF58038">
    <property type="entry name" value="SNARE fusion complex"/>
    <property type="match status" value="2"/>
</dbReference>
<dbReference type="SMART" id="SM00397">
    <property type="entry name" value="t_SNARE"/>
    <property type="match status" value="1"/>
</dbReference>
<name>J9W0F9_CRYN9</name>
<dbReference type="HOGENOM" id="CLU_020823_0_0_1"/>
<dbReference type="RefSeq" id="XP_012053043.1">
    <property type="nucleotide sequence ID" value="XM_012197653.1"/>
</dbReference>
<keyword evidence="2" id="KW-0175">Coiled coil</keyword>
<gene>
    <name evidence="5" type="ORF">CNAG_06196</name>
</gene>
<dbReference type="PANTHER" id="PTHR19305">
    <property type="entry name" value="SYNAPTOSOMAL ASSOCIATED PROTEIN"/>
    <property type="match status" value="1"/>
</dbReference>
<feature type="domain" description="T-SNARE coiled-coil homology" evidence="4">
    <location>
        <begin position="379"/>
        <end position="441"/>
    </location>
</feature>
<feature type="region of interest" description="Disordered" evidence="3">
    <location>
        <begin position="102"/>
        <end position="176"/>
    </location>
</feature>
<evidence type="ECO:0000256" key="1">
    <source>
        <dbReference type="ARBA" id="ARBA00009480"/>
    </source>
</evidence>
<dbReference type="GO" id="GO:0031201">
    <property type="term" value="C:SNARE complex"/>
    <property type="evidence" value="ECO:0007669"/>
    <property type="project" value="TreeGrafter"/>
</dbReference>
<dbReference type="VEuPathDB" id="FungiDB:CNAG_06196"/>
<dbReference type="PANTHER" id="PTHR19305:SF9">
    <property type="entry name" value="SYNAPTOSOMAL-ASSOCIATED PROTEIN 29"/>
    <property type="match status" value="1"/>
</dbReference>
<reference evidence="5 6" key="1">
    <citation type="journal article" date="2014" name="PLoS Genet.">
        <title>Analysis of the genome and transcriptome of Cryptococcus neoformans var. grubii reveals complex RNA expression and microevolution leading to virulence attenuation.</title>
        <authorList>
            <person name="Janbon G."/>
            <person name="Ormerod K.L."/>
            <person name="Paulet D."/>
            <person name="Byrnes E.J.III."/>
            <person name="Yadav V."/>
            <person name="Chatterjee G."/>
            <person name="Mullapudi N."/>
            <person name="Hon C.C."/>
            <person name="Billmyre R.B."/>
            <person name="Brunel F."/>
            <person name="Bahn Y.S."/>
            <person name="Chen W."/>
            <person name="Chen Y."/>
            <person name="Chow E.W."/>
            <person name="Coppee J.Y."/>
            <person name="Floyd-Averette A."/>
            <person name="Gaillardin C."/>
            <person name="Gerik K.J."/>
            <person name="Goldberg J."/>
            <person name="Gonzalez-Hilarion S."/>
            <person name="Gujja S."/>
            <person name="Hamlin J.L."/>
            <person name="Hsueh Y.P."/>
            <person name="Ianiri G."/>
            <person name="Jones S."/>
            <person name="Kodira C.D."/>
            <person name="Kozubowski L."/>
            <person name="Lam W."/>
            <person name="Marra M."/>
            <person name="Mesner L.D."/>
            <person name="Mieczkowski P.A."/>
            <person name="Moyrand F."/>
            <person name="Nielsen K."/>
            <person name="Proux C."/>
            <person name="Rossignol T."/>
            <person name="Schein J.E."/>
            <person name="Sun S."/>
            <person name="Wollschlaeger C."/>
            <person name="Wood I.A."/>
            <person name="Zeng Q."/>
            <person name="Neuveglise C."/>
            <person name="Newlon C.S."/>
            <person name="Perfect J.R."/>
            <person name="Lodge J.K."/>
            <person name="Idnurm A."/>
            <person name="Stajich J.E."/>
            <person name="Kronstad J.W."/>
            <person name="Sanyal K."/>
            <person name="Heitman J."/>
            <person name="Fraser J.A."/>
            <person name="Cuomo C.A."/>
            <person name="Dietrich F.S."/>
        </authorList>
    </citation>
    <scope>NUCLEOTIDE SEQUENCE [LARGE SCALE GENOMIC DNA]</scope>
    <source>
        <strain evidence="6">H99 / ATCC 208821 / CBS 10515 / FGSC 9487</strain>
    </source>
</reference>
<dbReference type="Gene3D" id="1.20.5.110">
    <property type="match status" value="2"/>
</dbReference>
<accession>J9W0F9</accession>
<evidence type="ECO:0000256" key="3">
    <source>
        <dbReference type="SAM" id="MobiDB-lite"/>
    </source>
</evidence>
<dbReference type="GO" id="GO:0005886">
    <property type="term" value="C:plasma membrane"/>
    <property type="evidence" value="ECO:0007669"/>
    <property type="project" value="TreeGrafter"/>
</dbReference>
<feature type="compositionally biased region" description="Low complexity" evidence="3">
    <location>
        <begin position="340"/>
        <end position="351"/>
    </location>
</feature>
<dbReference type="GO" id="GO:0005484">
    <property type="term" value="F:SNAP receptor activity"/>
    <property type="evidence" value="ECO:0007669"/>
    <property type="project" value="TreeGrafter"/>
</dbReference>
<dbReference type="GeneID" id="23889426"/>
<dbReference type="CDD" id="cd15886">
    <property type="entry name" value="SNARE_SEC9N"/>
    <property type="match status" value="1"/>
</dbReference>
<feature type="compositionally biased region" description="Basic and acidic residues" evidence="3">
    <location>
        <begin position="304"/>
        <end position="336"/>
    </location>
</feature>
<evidence type="ECO:0000313" key="6">
    <source>
        <dbReference type="Proteomes" id="UP000010091"/>
    </source>
</evidence>
<proteinExistence type="inferred from homology"/>
<dbReference type="GO" id="GO:0006906">
    <property type="term" value="P:vesicle fusion"/>
    <property type="evidence" value="ECO:0007669"/>
    <property type="project" value="TreeGrafter"/>
</dbReference>
<dbReference type="KEGG" id="cng:CNAG_06196"/>
<feature type="compositionally biased region" description="Low complexity" evidence="3">
    <location>
        <begin position="147"/>
        <end position="165"/>
    </location>
</feature>
<evidence type="ECO:0000313" key="5">
    <source>
        <dbReference type="EMBL" id="AFR98424.2"/>
    </source>
</evidence>
<dbReference type="GO" id="GO:0006887">
    <property type="term" value="P:exocytosis"/>
    <property type="evidence" value="ECO:0007669"/>
    <property type="project" value="TreeGrafter"/>
</dbReference>
<organism evidence="5 6">
    <name type="scientific">Cryptococcus neoformans (strain H99 / ATCC 208821 / CBS 10515 / FGSC 9487)</name>
    <name type="common">Cryptococcus neoformans var. grubii serotype A</name>
    <dbReference type="NCBI Taxonomy" id="235443"/>
    <lineage>
        <taxon>Eukaryota</taxon>
        <taxon>Fungi</taxon>
        <taxon>Dikarya</taxon>
        <taxon>Basidiomycota</taxon>
        <taxon>Agaricomycotina</taxon>
        <taxon>Tremellomycetes</taxon>
        <taxon>Tremellales</taxon>
        <taxon>Cryptococcaceae</taxon>
        <taxon>Cryptococcus</taxon>
        <taxon>Cryptococcus neoformans species complex</taxon>
    </lineage>
</organism>